<accession>A0ABV3PZ73</accession>
<evidence type="ECO:0000313" key="3">
    <source>
        <dbReference type="Proteomes" id="UP001556040"/>
    </source>
</evidence>
<evidence type="ECO:0000256" key="1">
    <source>
        <dbReference type="SAM" id="Phobius"/>
    </source>
</evidence>
<feature type="transmembrane region" description="Helical" evidence="1">
    <location>
        <begin position="6"/>
        <end position="25"/>
    </location>
</feature>
<evidence type="ECO:0000313" key="2">
    <source>
        <dbReference type="EMBL" id="MEW9500384.1"/>
    </source>
</evidence>
<name>A0ABV3PZ73_9BACL</name>
<dbReference type="EMBL" id="JBFMIA010000001">
    <property type="protein sequence ID" value="MEW9500384.1"/>
    <property type="molecule type" value="Genomic_DNA"/>
</dbReference>
<keyword evidence="1" id="KW-1133">Transmembrane helix</keyword>
<dbReference type="Proteomes" id="UP001556040">
    <property type="component" value="Unassembled WGS sequence"/>
</dbReference>
<dbReference type="InterPro" id="IPR014245">
    <property type="entry name" value="Spore_III_AF"/>
</dbReference>
<dbReference type="RefSeq" id="WP_367777665.1">
    <property type="nucleotide sequence ID" value="NZ_JBFMIA010000001.1"/>
</dbReference>
<dbReference type="Pfam" id="PF09581">
    <property type="entry name" value="Spore_III_AF"/>
    <property type="match status" value="1"/>
</dbReference>
<comment type="caution">
    <text evidence="2">The sequence shown here is derived from an EMBL/GenBank/DDBJ whole genome shotgun (WGS) entry which is preliminary data.</text>
</comment>
<gene>
    <name evidence="2" type="ORF">AB1471_01070</name>
</gene>
<reference evidence="2 3" key="1">
    <citation type="journal article" date="1979" name="Int. J. Syst. Evol. Microbiol.">
        <title>Bacillus globisporus subsp. marinus subsp. nov.</title>
        <authorList>
            <person name="Liu H."/>
        </authorList>
    </citation>
    <scope>NUCLEOTIDE SEQUENCE [LARGE SCALE GENOMIC DNA]</scope>
    <source>
        <strain evidence="2 3">DSM 1297</strain>
    </source>
</reference>
<organism evidence="2 3">
    <name type="scientific">Jeotgalibacillus marinus</name>
    <dbReference type="NCBI Taxonomy" id="86667"/>
    <lineage>
        <taxon>Bacteria</taxon>
        <taxon>Bacillati</taxon>
        <taxon>Bacillota</taxon>
        <taxon>Bacilli</taxon>
        <taxon>Bacillales</taxon>
        <taxon>Caryophanaceae</taxon>
        <taxon>Jeotgalibacillus</taxon>
    </lineage>
</organism>
<keyword evidence="3" id="KW-1185">Reference proteome</keyword>
<protein>
    <submittedName>
        <fullName evidence="2">Stage III sporulation protein AF</fullName>
    </submittedName>
</protein>
<keyword evidence="1" id="KW-0812">Transmembrane</keyword>
<feature type="transmembrane region" description="Helical" evidence="1">
    <location>
        <begin position="32"/>
        <end position="54"/>
    </location>
</feature>
<proteinExistence type="predicted"/>
<sequence length="177" mass="20161">MGEVYQWVTNLLVLVVLMALSDLLVPSTSWRPFIRLVLGVLLLLLLIEPLFSLLQKGDQVDFEPFSLIEQNIALEQQQGELIIADMNNRHQSYIWNEVGEQLARQAGPVMSEQFQLELTDVVVWPQDSSMEQFSGEVEVELKGLNSMSYEMEKNVLNVLAEEWEIPASTIKIIGIEE</sequence>
<keyword evidence="1" id="KW-0472">Membrane</keyword>